<organism evidence="4 5">
    <name type="scientific">Penicillium decumbens</name>
    <dbReference type="NCBI Taxonomy" id="69771"/>
    <lineage>
        <taxon>Eukaryota</taxon>
        <taxon>Fungi</taxon>
        <taxon>Dikarya</taxon>
        <taxon>Ascomycota</taxon>
        <taxon>Pezizomycotina</taxon>
        <taxon>Eurotiomycetes</taxon>
        <taxon>Eurotiomycetidae</taxon>
        <taxon>Eurotiales</taxon>
        <taxon>Aspergillaceae</taxon>
        <taxon>Penicillium</taxon>
    </lineage>
</organism>
<feature type="chain" id="PRO_5012189992" evidence="3">
    <location>
        <begin position="31"/>
        <end position="403"/>
    </location>
</feature>
<comment type="caution">
    <text evidence="4">The sequence shown here is derived from an EMBL/GenBank/DDBJ whole genome shotgun (WGS) entry which is preliminary data.</text>
</comment>
<keyword evidence="2" id="KW-0812">Transmembrane</keyword>
<feature type="compositionally biased region" description="Basic and acidic residues" evidence="1">
    <location>
        <begin position="393"/>
        <end position="403"/>
    </location>
</feature>
<evidence type="ECO:0000313" key="4">
    <source>
        <dbReference type="EMBL" id="OQD68862.1"/>
    </source>
</evidence>
<dbReference type="Proteomes" id="UP000191522">
    <property type="component" value="Unassembled WGS sequence"/>
</dbReference>
<feature type="transmembrane region" description="Helical" evidence="2">
    <location>
        <begin position="208"/>
        <end position="231"/>
    </location>
</feature>
<feature type="region of interest" description="Disordered" evidence="1">
    <location>
        <begin position="146"/>
        <end position="175"/>
    </location>
</feature>
<keyword evidence="2" id="KW-1133">Transmembrane helix</keyword>
<dbReference type="OrthoDB" id="5338512at2759"/>
<feature type="region of interest" description="Disordered" evidence="1">
    <location>
        <begin position="383"/>
        <end position="403"/>
    </location>
</feature>
<dbReference type="OMA" id="SCCPFGY"/>
<keyword evidence="5" id="KW-1185">Reference proteome</keyword>
<reference evidence="5" key="1">
    <citation type="journal article" date="2017" name="Nat. Microbiol.">
        <title>Global analysis of biosynthetic gene clusters reveals vast potential of secondary metabolite production in Penicillium species.</title>
        <authorList>
            <person name="Nielsen J.C."/>
            <person name="Grijseels S."/>
            <person name="Prigent S."/>
            <person name="Ji B."/>
            <person name="Dainat J."/>
            <person name="Nielsen K.F."/>
            <person name="Frisvad J.C."/>
            <person name="Workman M."/>
            <person name="Nielsen J."/>
        </authorList>
    </citation>
    <scope>NUCLEOTIDE SEQUENCE [LARGE SCALE GENOMIC DNA]</scope>
    <source>
        <strain evidence="5">IBT 11843</strain>
    </source>
</reference>
<feature type="signal peptide" evidence="3">
    <location>
        <begin position="1"/>
        <end position="30"/>
    </location>
</feature>
<keyword evidence="2" id="KW-0472">Membrane</keyword>
<proteinExistence type="predicted"/>
<dbReference type="EMBL" id="MDYL01000030">
    <property type="protein sequence ID" value="OQD68862.1"/>
    <property type="molecule type" value="Genomic_DNA"/>
</dbReference>
<evidence type="ECO:0000313" key="5">
    <source>
        <dbReference type="Proteomes" id="UP000191522"/>
    </source>
</evidence>
<gene>
    <name evidence="4" type="ORF">PENDEC_c030G01261</name>
</gene>
<evidence type="ECO:0000256" key="2">
    <source>
        <dbReference type="SAM" id="Phobius"/>
    </source>
</evidence>
<sequence length="403" mass="42444">MARPTGGVITGRPSVLLLLTLMGAFRISHAFDTFELLSRSSDLCPSSYDTCGGDLPSDFCCPSSSTCISLDGATSAICCPSGASCDYISPIVCDVQQQNATANPNSSVKTSRLGDSLPTCGGACCPFGYICQGDSTCALDKKSSSNETPASSTSSTSSSISATTPSTTDTATSGITFTPIPSSSVSASKEDGSGATLASSCPSFPSKAVAAGFFPGAIFGAVLALLIAICLRRRARKKEQQVWEPKLKAWSQRSSTGGVVGISRPILAEDYGRSDFLLHPSPVRRSYVSERSTRSRLHRTGSKVRSLFPNGAPWLDKDIPPIPTRPVTPLCRRQPSTESIKVYSPPGAFPQSRKFLGPEPYPSAIARPDTTFTDLMQVVGFNDGKGNPSYKVTAEEKLESKSG</sequence>
<accession>A0A1V6NWF9</accession>
<keyword evidence="3" id="KW-0732">Signal</keyword>
<evidence type="ECO:0000256" key="3">
    <source>
        <dbReference type="SAM" id="SignalP"/>
    </source>
</evidence>
<evidence type="ECO:0000256" key="1">
    <source>
        <dbReference type="SAM" id="MobiDB-lite"/>
    </source>
</evidence>
<protein>
    <submittedName>
        <fullName evidence="4">Uncharacterized protein</fullName>
    </submittedName>
</protein>
<dbReference type="AlphaFoldDB" id="A0A1V6NWF9"/>
<name>A0A1V6NWF9_PENDC</name>